<keyword evidence="3" id="KW-1185">Reference proteome</keyword>
<proteinExistence type="predicted"/>
<feature type="region of interest" description="Disordered" evidence="1">
    <location>
        <begin position="69"/>
        <end position="89"/>
    </location>
</feature>
<organism evidence="2 3">
    <name type="scientific">Petrolisthes manimaculis</name>
    <dbReference type="NCBI Taxonomy" id="1843537"/>
    <lineage>
        <taxon>Eukaryota</taxon>
        <taxon>Metazoa</taxon>
        <taxon>Ecdysozoa</taxon>
        <taxon>Arthropoda</taxon>
        <taxon>Crustacea</taxon>
        <taxon>Multicrustacea</taxon>
        <taxon>Malacostraca</taxon>
        <taxon>Eumalacostraca</taxon>
        <taxon>Eucarida</taxon>
        <taxon>Decapoda</taxon>
        <taxon>Pleocyemata</taxon>
        <taxon>Anomura</taxon>
        <taxon>Galatheoidea</taxon>
        <taxon>Porcellanidae</taxon>
        <taxon>Petrolisthes</taxon>
    </lineage>
</organism>
<name>A0AAE1PYT1_9EUCA</name>
<sequence>MLLGNDLAGDKVIPEPQIVEDPLKDNADVCGAADAEVKIFVPCENEVSGAGIRVEHIEVYPACAVTRARSKSSENRPLAEGKNSSVKKTSKKIIEKYGCSGHLEMNINKYPDFTVGKCDLIKAQQEDSSLIKC</sequence>
<protein>
    <submittedName>
        <fullName evidence="2">Uncharacterized protein</fullName>
    </submittedName>
</protein>
<evidence type="ECO:0000313" key="2">
    <source>
        <dbReference type="EMBL" id="KAK4317220.1"/>
    </source>
</evidence>
<accession>A0AAE1PYT1</accession>
<evidence type="ECO:0000256" key="1">
    <source>
        <dbReference type="SAM" id="MobiDB-lite"/>
    </source>
</evidence>
<comment type="caution">
    <text evidence="2">The sequence shown here is derived from an EMBL/GenBank/DDBJ whole genome shotgun (WGS) entry which is preliminary data.</text>
</comment>
<gene>
    <name evidence="2" type="ORF">Pmani_011700</name>
</gene>
<dbReference type="Proteomes" id="UP001292094">
    <property type="component" value="Unassembled WGS sequence"/>
</dbReference>
<dbReference type="EMBL" id="JAWZYT010000939">
    <property type="protein sequence ID" value="KAK4317220.1"/>
    <property type="molecule type" value="Genomic_DNA"/>
</dbReference>
<evidence type="ECO:0000313" key="3">
    <source>
        <dbReference type="Proteomes" id="UP001292094"/>
    </source>
</evidence>
<dbReference type="AlphaFoldDB" id="A0AAE1PYT1"/>
<reference evidence="2" key="1">
    <citation type="submission" date="2023-11" db="EMBL/GenBank/DDBJ databases">
        <title>Genome assemblies of two species of porcelain crab, Petrolisthes cinctipes and Petrolisthes manimaculis (Anomura: Porcellanidae).</title>
        <authorList>
            <person name="Angst P."/>
        </authorList>
    </citation>
    <scope>NUCLEOTIDE SEQUENCE</scope>
    <source>
        <strain evidence="2">PB745_02</strain>
        <tissue evidence="2">Gill</tissue>
    </source>
</reference>